<dbReference type="SMART" id="SM00184">
    <property type="entry name" value="RING"/>
    <property type="match status" value="3"/>
</dbReference>
<feature type="transmembrane region" description="Helical" evidence="5">
    <location>
        <begin position="640"/>
        <end position="660"/>
    </location>
</feature>
<dbReference type="Pfam" id="PF17123">
    <property type="entry name" value="zf-RING_11"/>
    <property type="match status" value="3"/>
</dbReference>
<feature type="transmembrane region" description="Helical" evidence="5">
    <location>
        <begin position="396"/>
        <end position="419"/>
    </location>
</feature>
<evidence type="ECO:0000259" key="6">
    <source>
        <dbReference type="PROSITE" id="PS50089"/>
    </source>
</evidence>
<dbReference type="GO" id="GO:0061630">
    <property type="term" value="F:ubiquitin protein ligase activity"/>
    <property type="evidence" value="ECO:0007669"/>
    <property type="project" value="TreeGrafter"/>
</dbReference>
<keyword evidence="5" id="KW-0812">Transmembrane</keyword>
<evidence type="ECO:0000256" key="3">
    <source>
        <dbReference type="ARBA" id="ARBA00022833"/>
    </source>
</evidence>
<dbReference type="InterPro" id="IPR051834">
    <property type="entry name" value="RING_finger_E3_ligase"/>
</dbReference>
<keyword evidence="3" id="KW-0862">Zinc</keyword>
<feature type="transmembrane region" description="Helical" evidence="5">
    <location>
        <begin position="152"/>
        <end position="171"/>
    </location>
</feature>
<keyword evidence="5" id="KW-0472">Membrane</keyword>
<dbReference type="Proteomes" id="UP000654075">
    <property type="component" value="Unassembled WGS sequence"/>
</dbReference>
<keyword evidence="8" id="KW-1185">Reference proteome</keyword>
<evidence type="ECO:0000313" key="8">
    <source>
        <dbReference type="Proteomes" id="UP000654075"/>
    </source>
</evidence>
<organism evidence="7 8">
    <name type="scientific">Polarella glacialis</name>
    <name type="common">Dinoflagellate</name>
    <dbReference type="NCBI Taxonomy" id="89957"/>
    <lineage>
        <taxon>Eukaryota</taxon>
        <taxon>Sar</taxon>
        <taxon>Alveolata</taxon>
        <taxon>Dinophyceae</taxon>
        <taxon>Suessiales</taxon>
        <taxon>Suessiaceae</taxon>
        <taxon>Polarella</taxon>
    </lineage>
</organism>
<dbReference type="InterPro" id="IPR001841">
    <property type="entry name" value="Znf_RING"/>
</dbReference>
<dbReference type="InterPro" id="IPR013083">
    <property type="entry name" value="Znf_RING/FYVE/PHD"/>
</dbReference>
<dbReference type="PANTHER" id="PTHR45931:SF3">
    <property type="entry name" value="RING ZINC FINGER-CONTAINING PROTEIN"/>
    <property type="match status" value="1"/>
</dbReference>
<dbReference type="AlphaFoldDB" id="A0A813HCM5"/>
<keyword evidence="2 4" id="KW-0863">Zinc-finger</keyword>
<feature type="domain" description="RING-type" evidence="6">
    <location>
        <begin position="830"/>
        <end position="873"/>
    </location>
</feature>
<proteinExistence type="predicted"/>
<dbReference type="SUPFAM" id="SSF57850">
    <property type="entry name" value="RING/U-box"/>
    <property type="match status" value="3"/>
</dbReference>
<feature type="transmembrane region" description="Helical" evidence="5">
    <location>
        <begin position="72"/>
        <end position="99"/>
    </location>
</feature>
<feature type="transmembrane region" description="Helical" evidence="5">
    <location>
        <begin position="366"/>
        <end position="384"/>
    </location>
</feature>
<evidence type="ECO:0000313" key="7">
    <source>
        <dbReference type="EMBL" id="CAE8635366.1"/>
    </source>
</evidence>
<sequence>MFGFFTIGSLGTRLMLSPSLPPLPKFLTRRVRWLSTRGFTTWHCTVLLAGCCELIVSTAIFCFALVLEDRVFLYSLVLLAAVSYLSVWILHLIGAGFLFDNSLGSHPKLLQRQQEARSLWQHGLASRLVLLAILSCSVWEAWSVALPGAREVLMLLAVLELLLCTVAALCYRDREVQLSSEPPPPQHFLTRRPPLRPSLLTLTLRASAIDKLLATSRMSTFESEDGKDADVPEVDDAELHQDMYTICSADFVVGDSATRLPCRHIFHSACIECWTRSMQGPFFGCPFRCADNSDMFGFFKIGSLGTRLMLSPSLPPLPDFLARRVRWLSTRGFTTWHCTVLLAGCCELIVSTAIFCFALVPEDRVFLYSLVLLAAVSYLSMLTPEHSATPAGGPHALASRVVSLAILSCSVWEAWSVALPGAREVLMLLAVLELLLCTVAALCYRDTEVQLSSEPFPSQQFLTRRPPLRTSLLTLTLRASAIDKLFATSRMFTFESEDGKGANVLEVDDAELQQDMCTICLADFVVGDSATRLPCRHIFHSACIECWALSMQGPFIGCPLRCDWQGDISSLFNVQVYTTDSDRFEFQLWADNSDMFGFFRMGSLGTRLMLSLPLPPLPDFLTRRVRWLSTRGFTTWRCTALLAGCCELIVSTAIFCFALVPEDRVLLYSLVLLAAVSYLSVCAQVFSKIGSHPNTLQRQQEAYSLWQHALGSRVVPLAILSCSVWEAWSVALPGAREVLMLFAVLELLLCTVAALCYRDTEVQLSSEPFPPQHFLTRRPHFRPSLLTLTLRATAIDKLFATSRMFTFESEDGKDADVLEVDDAELHQDMCTICLADFVVGDSATRLPCRHIFHSACIECWTLSMQGPFIGCPLRCETGQVSILGRHTPS</sequence>
<comment type="caution">
    <text evidence="7">The sequence shown here is derived from an EMBL/GenBank/DDBJ whole genome shotgun (WGS) entry which is preliminary data.</text>
</comment>
<protein>
    <recommendedName>
        <fullName evidence="6">RING-type domain-containing protein</fullName>
    </recommendedName>
</protein>
<feature type="transmembrane region" description="Helical" evidence="5">
    <location>
        <begin position="39"/>
        <end position="66"/>
    </location>
</feature>
<feature type="transmembrane region" description="Helical" evidence="5">
    <location>
        <begin position="333"/>
        <end position="360"/>
    </location>
</feature>
<keyword evidence="1" id="KW-0479">Metal-binding</keyword>
<feature type="transmembrane region" description="Helical" evidence="5">
    <location>
        <begin position="666"/>
        <end position="689"/>
    </location>
</feature>
<evidence type="ECO:0000256" key="4">
    <source>
        <dbReference type="PROSITE-ProRule" id="PRU00175"/>
    </source>
</evidence>
<accession>A0A813HCM5</accession>
<dbReference type="GO" id="GO:0008270">
    <property type="term" value="F:zinc ion binding"/>
    <property type="evidence" value="ECO:0007669"/>
    <property type="project" value="UniProtKB-KW"/>
</dbReference>
<dbReference type="PROSITE" id="PS50089">
    <property type="entry name" value="ZF_RING_2"/>
    <property type="match status" value="2"/>
</dbReference>
<feature type="transmembrane region" description="Helical" evidence="5">
    <location>
        <begin position="425"/>
        <end position="444"/>
    </location>
</feature>
<feature type="domain" description="RING-type" evidence="6">
    <location>
        <begin position="517"/>
        <end position="560"/>
    </location>
</feature>
<dbReference type="PANTHER" id="PTHR45931">
    <property type="entry name" value="SI:CH211-59O9.10"/>
    <property type="match status" value="1"/>
</dbReference>
<dbReference type="EMBL" id="CAJNNV010031274">
    <property type="protein sequence ID" value="CAE8635366.1"/>
    <property type="molecule type" value="Genomic_DNA"/>
</dbReference>
<dbReference type="GO" id="GO:0005634">
    <property type="term" value="C:nucleus"/>
    <property type="evidence" value="ECO:0007669"/>
    <property type="project" value="TreeGrafter"/>
</dbReference>
<keyword evidence="5" id="KW-1133">Transmembrane helix</keyword>
<gene>
    <name evidence="7" type="ORF">PGLA1383_LOCUS50962</name>
</gene>
<evidence type="ECO:0000256" key="2">
    <source>
        <dbReference type="ARBA" id="ARBA00022771"/>
    </source>
</evidence>
<dbReference type="GO" id="GO:0006511">
    <property type="term" value="P:ubiquitin-dependent protein catabolic process"/>
    <property type="evidence" value="ECO:0007669"/>
    <property type="project" value="TreeGrafter"/>
</dbReference>
<evidence type="ECO:0000256" key="1">
    <source>
        <dbReference type="ARBA" id="ARBA00022723"/>
    </source>
</evidence>
<evidence type="ECO:0000256" key="5">
    <source>
        <dbReference type="SAM" id="Phobius"/>
    </source>
</evidence>
<reference evidence="7" key="1">
    <citation type="submission" date="2021-02" db="EMBL/GenBank/DDBJ databases">
        <authorList>
            <person name="Dougan E. K."/>
            <person name="Rhodes N."/>
            <person name="Thang M."/>
            <person name="Chan C."/>
        </authorList>
    </citation>
    <scope>NUCLEOTIDE SEQUENCE</scope>
</reference>
<dbReference type="Gene3D" id="3.30.40.10">
    <property type="entry name" value="Zinc/RING finger domain, C3HC4 (zinc finger)"/>
    <property type="match status" value="3"/>
</dbReference>
<dbReference type="OrthoDB" id="8062037at2759"/>
<name>A0A813HCM5_POLGL</name>